<proteinExistence type="predicted"/>
<dbReference type="EMBL" id="CAJJDO010000062">
    <property type="protein sequence ID" value="CAD8174991.1"/>
    <property type="molecule type" value="Genomic_DNA"/>
</dbReference>
<dbReference type="Pfam" id="PF00632">
    <property type="entry name" value="HECT"/>
    <property type="match status" value="1"/>
</dbReference>
<accession>A0A8S1VEG8</accession>
<dbReference type="PANTHER" id="PTHR11254">
    <property type="entry name" value="HECT DOMAIN UBIQUITIN-PROTEIN LIGASE"/>
    <property type="match status" value="1"/>
</dbReference>
<keyword evidence="2" id="KW-0833">Ubl conjugation pathway</keyword>
<evidence type="ECO:0000259" key="4">
    <source>
        <dbReference type="PROSITE" id="PS50237"/>
    </source>
</evidence>
<keyword evidence="6" id="KW-1185">Reference proteome</keyword>
<dbReference type="PANTHER" id="PTHR11254:SF440">
    <property type="entry name" value="E3 UBIQUITIN-PROTEIN LIGASE NEDD-4"/>
    <property type="match status" value="1"/>
</dbReference>
<name>A0A8S1VEG8_9CILI</name>
<evidence type="ECO:0000256" key="1">
    <source>
        <dbReference type="ARBA" id="ARBA00022679"/>
    </source>
</evidence>
<sequence length="468" mass="55346">MGNRSSNHQNQKIGHETRCPNCDRKFGSSTTYNVLNSHIDQCLQHAQIQNQMGFQMPQPQLQLGDNYIWIKQNNKWKRVQSQVNGGQIQNLKPIDIQKRSFAEKQVWFNMQLEKFRIPWQLGSDKLIVNQNDLLFSSLNSARGVDFYKEVKVVFQNDKVQDAGGLLREWLTLIFKEMCKEIFVLTETNDVSYKIAKQSFYFDLVGLAIAKALFERMTICVELDRPLIKKLLGQEVTLQDIEFYDKGLYLSWKYLLDNQFDENLLQQYFIICKDDEIIELKQDGANILVNNQNKQEFIDLCIKFYTEKLISNQLHQIQTNLYKYVPKEYLSIFTAEEFEMLLYGVSLIDLDEWKQHSIYKQPYSDNNQQIIWFWKILSEFDQDQLKKFLHYCTGSYRIPINGFSKLESNRGMYSKFQIVPIEYKNANSFPIAHTCFNRLELPKYSTEEIMRKYLRSIVLNDLEGVFGME</sequence>
<dbReference type="GO" id="GO:0005737">
    <property type="term" value="C:cytoplasm"/>
    <property type="evidence" value="ECO:0007669"/>
    <property type="project" value="TreeGrafter"/>
</dbReference>
<protein>
    <recommendedName>
        <fullName evidence="4">HECT domain-containing protein</fullName>
    </recommendedName>
</protein>
<dbReference type="GO" id="GO:0006511">
    <property type="term" value="P:ubiquitin-dependent protein catabolic process"/>
    <property type="evidence" value="ECO:0007669"/>
    <property type="project" value="TreeGrafter"/>
</dbReference>
<dbReference type="FunFam" id="3.30.2410.10:FF:000009">
    <property type="entry name" value="Probable E3 ubiquitin-protein ligase HECTD2"/>
    <property type="match status" value="1"/>
</dbReference>
<dbReference type="OrthoDB" id="8068875at2759"/>
<dbReference type="SMART" id="SM00119">
    <property type="entry name" value="HECTc"/>
    <property type="match status" value="1"/>
</dbReference>
<feature type="region of interest" description="Disordered" evidence="3">
    <location>
        <begin position="1"/>
        <end position="20"/>
    </location>
</feature>
<evidence type="ECO:0000313" key="6">
    <source>
        <dbReference type="Proteomes" id="UP000689195"/>
    </source>
</evidence>
<gene>
    <name evidence="5" type="ORF">PPENT_87.1.T0620098</name>
</gene>
<feature type="compositionally biased region" description="Polar residues" evidence="3">
    <location>
        <begin position="1"/>
        <end position="12"/>
    </location>
</feature>
<organism evidence="5 6">
    <name type="scientific">Paramecium pentaurelia</name>
    <dbReference type="NCBI Taxonomy" id="43138"/>
    <lineage>
        <taxon>Eukaryota</taxon>
        <taxon>Sar</taxon>
        <taxon>Alveolata</taxon>
        <taxon>Ciliophora</taxon>
        <taxon>Intramacronucleata</taxon>
        <taxon>Oligohymenophorea</taxon>
        <taxon>Peniculida</taxon>
        <taxon>Parameciidae</taxon>
        <taxon>Paramecium</taxon>
    </lineage>
</organism>
<feature type="domain" description="HECT" evidence="4">
    <location>
        <begin position="142"/>
        <end position="468"/>
    </location>
</feature>
<dbReference type="GO" id="GO:0016567">
    <property type="term" value="P:protein ubiquitination"/>
    <property type="evidence" value="ECO:0007669"/>
    <property type="project" value="TreeGrafter"/>
</dbReference>
<dbReference type="AlphaFoldDB" id="A0A8S1VEG8"/>
<dbReference type="PROSITE" id="PS50237">
    <property type="entry name" value="HECT"/>
    <property type="match status" value="1"/>
</dbReference>
<comment type="caution">
    <text evidence="5">The sequence shown here is derived from an EMBL/GenBank/DDBJ whole genome shotgun (WGS) entry which is preliminary data.</text>
</comment>
<keyword evidence="1" id="KW-0808">Transferase</keyword>
<evidence type="ECO:0000256" key="2">
    <source>
        <dbReference type="PROSITE-ProRule" id="PRU00104"/>
    </source>
</evidence>
<dbReference type="GO" id="GO:0061630">
    <property type="term" value="F:ubiquitin protein ligase activity"/>
    <property type="evidence" value="ECO:0007669"/>
    <property type="project" value="TreeGrafter"/>
</dbReference>
<dbReference type="Proteomes" id="UP000689195">
    <property type="component" value="Unassembled WGS sequence"/>
</dbReference>
<dbReference type="InterPro" id="IPR000569">
    <property type="entry name" value="HECT_dom"/>
</dbReference>
<dbReference type="PROSITE" id="PS50890">
    <property type="entry name" value="PUA"/>
    <property type="match status" value="1"/>
</dbReference>
<feature type="active site" description="Glycyl thioester intermediate" evidence="2">
    <location>
        <position position="434"/>
    </location>
</feature>
<dbReference type="InterPro" id="IPR050409">
    <property type="entry name" value="E3_ubiq-protein_ligase"/>
</dbReference>
<evidence type="ECO:0000256" key="3">
    <source>
        <dbReference type="SAM" id="MobiDB-lite"/>
    </source>
</evidence>
<dbReference type="FunFam" id="3.30.2160.10:FF:000024">
    <property type="entry name" value="Uncharacterized protein"/>
    <property type="match status" value="1"/>
</dbReference>
<evidence type="ECO:0000313" key="5">
    <source>
        <dbReference type="EMBL" id="CAD8174991.1"/>
    </source>
</evidence>
<reference evidence="5" key="1">
    <citation type="submission" date="2021-01" db="EMBL/GenBank/DDBJ databases">
        <authorList>
            <consortium name="Genoscope - CEA"/>
            <person name="William W."/>
        </authorList>
    </citation>
    <scope>NUCLEOTIDE SEQUENCE</scope>
</reference>